<accession>A0A2P7B5S1</accession>
<proteinExistence type="predicted"/>
<keyword evidence="3" id="KW-1185">Reference proteome</keyword>
<organism evidence="2 3">
    <name type="scientific">Phyllobacterium sophorae</name>
    <dbReference type="NCBI Taxonomy" id="1520277"/>
    <lineage>
        <taxon>Bacteria</taxon>
        <taxon>Pseudomonadati</taxon>
        <taxon>Pseudomonadota</taxon>
        <taxon>Alphaproteobacteria</taxon>
        <taxon>Hyphomicrobiales</taxon>
        <taxon>Phyllobacteriaceae</taxon>
        <taxon>Phyllobacterium</taxon>
    </lineage>
</organism>
<dbReference type="InterPro" id="IPR013217">
    <property type="entry name" value="Methyltransf_12"/>
</dbReference>
<sequence length="353" mass="39817">MDYSDRVASQIAQYAETVNMHDLPAIFHFWSHRYLLPAMQAVFESPRVIDVYLSACLSASSNGPRSVLSIGCGDGSIEIELAQELIKAGVTDFKIVGADLSPILLGHFRTKIAELQLDQYFSIVEADLNEGQVRGPFDVIMANHSLHHIFELEKLFDFSYRELKDHGVFATCDMIGRNGHMRWPETKAVIDMFWPLLKPKQRYNVPLSRMEETYINHDCSTEGFEGIRAQDILPLMLERFHPLRFVGAGGFVDLMIDRGYGHGFDVNDPDDTRLITCMADLNEIMLDAGTVKPTIMLGHFVKYPCEERTYRGRTAAKAVRVVESEAVEPEIQVELQVPPQVGLLGRIVSKLRA</sequence>
<dbReference type="AlphaFoldDB" id="A0A2P7B5S1"/>
<dbReference type="InterPro" id="IPR029063">
    <property type="entry name" value="SAM-dependent_MTases_sf"/>
</dbReference>
<name>A0A2P7B5S1_9HYPH</name>
<dbReference type="Pfam" id="PF08242">
    <property type="entry name" value="Methyltransf_12"/>
    <property type="match status" value="1"/>
</dbReference>
<reference evidence="3" key="1">
    <citation type="submission" date="2017-11" db="EMBL/GenBank/DDBJ databases">
        <authorList>
            <person name="Kuznetsova I."/>
            <person name="Sazanova A."/>
            <person name="Chirak E."/>
            <person name="Safronova V."/>
            <person name="Willems A."/>
        </authorList>
    </citation>
    <scope>NUCLEOTIDE SEQUENCE [LARGE SCALE GENOMIC DNA]</scope>
    <source>
        <strain evidence="3">CCBAU 03422</strain>
    </source>
</reference>
<comment type="caution">
    <text evidence="2">The sequence shown here is derived from an EMBL/GenBank/DDBJ whole genome shotgun (WGS) entry which is preliminary data.</text>
</comment>
<dbReference type="CDD" id="cd02440">
    <property type="entry name" value="AdoMet_MTases"/>
    <property type="match status" value="1"/>
</dbReference>
<dbReference type="Proteomes" id="UP000241764">
    <property type="component" value="Unassembled WGS sequence"/>
</dbReference>
<dbReference type="RefSeq" id="WP_106665943.1">
    <property type="nucleotide sequence ID" value="NZ_PGGM01000011.1"/>
</dbReference>
<dbReference type="EMBL" id="PGGM01000011">
    <property type="protein sequence ID" value="PSH61770.1"/>
    <property type="molecule type" value="Genomic_DNA"/>
</dbReference>
<dbReference type="OrthoDB" id="582295at2"/>
<evidence type="ECO:0000313" key="3">
    <source>
        <dbReference type="Proteomes" id="UP000241764"/>
    </source>
</evidence>
<evidence type="ECO:0000259" key="1">
    <source>
        <dbReference type="Pfam" id="PF08242"/>
    </source>
</evidence>
<evidence type="ECO:0000313" key="2">
    <source>
        <dbReference type="EMBL" id="PSH61770.1"/>
    </source>
</evidence>
<dbReference type="SUPFAM" id="SSF53335">
    <property type="entry name" value="S-adenosyl-L-methionine-dependent methyltransferases"/>
    <property type="match status" value="1"/>
</dbReference>
<gene>
    <name evidence="2" type="ORF">CU103_20745</name>
</gene>
<feature type="domain" description="Methyltransferase type 12" evidence="1">
    <location>
        <begin position="68"/>
        <end position="169"/>
    </location>
</feature>
<dbReference type="Gene3D" id="3.40.50.150">
    <property type="entry name" value="Vaccinia Virus protein VP39"/>
    <property type="match status" value="1"/>
</dbReference>
<protein>
    <recommendedName>
        <fullName evidence="1">Methyltransferase type 12 domain-containing protein</fullName>
    </recommendedName>
</protein>
<dbReference type="PANTHER" id="PTHR43861">
    <property type="entry name" value="TRANS-ACONITATE 2-METHYLTRANSFERASE-RELATED"/>
    <property type="match status" value="1"/>
</dbReference>